<dbReference type="RefSeq" id="WP_093049751.1">
    <property type="nucleotide sequence ID" value="NZ_FOGT01000005.1"/>
</dbReference>
<evidence type="ECO:0000313" key="2">
    <source>
        <dbReference type="Proteomes" id="UP000198571"/>
    </source>
</evidence>
<name>A0A1H9T3T8_9BACI</name>
<reference evidence="2" key="1">
    <citation type="submission" date="2016-10" db="EMBL/GenBank/DDBJ databases">
        <authorList>
            <person name="Varghese N."/>
            <person name="Submissions S."/>
        </authorList>
    </citation>
    <scope>NUCLEOTIDE SEQUENCE [LARGE SCALE GENOMIC DNA]</scope>
    <source>
        <strain evidence="2">S9</strain>
    </source>
</reference>
<dbReference type="STRING" id="1601833.SAMN05518684_105108"/>
<protein>
    <submittedName>
        <fullName evidence="1">Uncharacterized protein</fullName>
    </submittedName>
</protein>
<dbReference type="OrthoDB" id="2986701at2"/>
<accession>A0A1H9T3T8</accession>
<organism evidence="1 2">
    <name type="scientific">Salipaludibacillus aurantiacus</name>
    <dbReference type="NCBI Taxonomy" id="1601833"/>
    <lineage>
        <taxon>Bacteria</taxon>
        <taxon>Bacillati</taxon>
        <taxon>Bacillota</taxon>
        <taxon>Bacilli</taxon>
        <taxon>Bacillales</taxon>
        <taxon>Bacillaceae</taxon>
    </lineage>
</organism>
<evidence type="ECO:0000313" key="1">
    <source>
        <dbReference type="EMBL" id="SER91912.1"/>
    </source>
</evidence>
<dbReference type="Proteomes" id="UP000198571">
    <property type="component" value="Unassembled WGS sequence"/>
</dbReference>
<dbReference type="AlphaFoldDB" id="A0A1H9T3T8"/>
<keyword evidence="2" id="KW-1185">Reference proteome</keyword>
<proteinExistence type="predicted"/>
<dbReference type="EMBL" id="FOGT01000005">
    <property type="protein sequence ID" value="SER91912.1"/>
    <property type="molecule type" value="Genomic_DNA"/>
</dbReference>
<sequence length="304" mass="35571">MIQLAFIENHYPFCEFKWIEEGKIIETEKGKKRVEIWTDKETLDAHIEWREKLAKETDSLTDRMIQTANGDKAVETDTGWLTLHDYVDHPYPVTSNVKQTGHFIGMYASVKMDNSMGRLNLANWQEDALFLSKSIKLKLKQKGLIERLRVEAEDRVKKAEVLFKEESAEEAASVLSIESPSQAKMIYGRMYWENQGKSFQNKYLVLRSFLKEWVEANGTGELTHLFDGLDETFPLREQKGRQLLAAIVYPHEYISFMKWLNEAGESTEIEERVNSLMKEWDIMKTLTEHVAEWIREPERRLSNV</sequence>
<gene>
    <name evidence="1" type="ORF">SAMN05518684_105108</name>
</gene>